<sequence>MMANEVKSQVSIHLTSMIQPTDGEQEMTEMWLTGQLLEKAGSTYLKYEEIEEGQVIRTTMKLDHDKALIMRAGAVNMRLPLNRLEQQNGHYEGDFGSMPLVVQTKQLSFTKQETSGQFHVQYDLIISGQSAGNYTVDITFMEVQ</sequence>
<comment type="caution">
    <text evidence="1">The sequence shown here is derived from an EMBL/GenBank/DDBJ whole genome shotgun (WGS) entry which is preliminary data.</text>
</comment>
<dbReference type="InterPro" id="IPR015231">
    <property type="entry name" value="DUF1934"/>
</dbReference>
<dbReference type="SUPFAM" id="SSF50814">
    <property type="entry name" value="Lipocalins"/>
    <property type="match status" value="1"/>
</dbReference>
<reference evidence="1" key="1">
    <citation type="submission" date="2022-08" db="EMBL/GenBank/DDBJ databases">
        <title>Draft genome sequence of Lysinibacillus sp. strain KH24.</title>
        <authorList>
            <person name="Kanbe H."/>
            <person name="Itoh H."/>
        </authorList>
    </citation>
    <scope>NUCLEOTIDE SEQUENCE</scope>
    <source>
        <strain evidence="1">KH24</strain>
    </source>
</reference>
<evidence type="ECO:0000313" key="1">
    <source>
        <dbReference type="EMBL" id="GLC87970.1"/>
    </source>
</evidence>
<gene>
    <name evidence="1" type="ORF">LYSBPC_10970</name>
</gene>
<proteinExistence type="predicted"/>
<protein>
    <recommendedName>
        <fullName evidence="3">DUF1934 domain-containing protein</fullName>
    </recommendedName>
</protein>
<evidence type="ECO:0008006" key="3">
    <source>
        <dbReference type="Google" id="ProtNLM"/>
    </source>
</evidence>
<dbReference type="EMBL" id="BRZA01000001">
    <property type="protein sequence ID" value="GLC87970.1"/>
    <property type="molecule type" value="Genomic_DNA"/>
</dbReference>
<accession>A0ABQ5NHX2</accession>
<dbReference type="Pfam" id="PF09148">
    <property type="entry name" value="DUF1934"/>
    <property type="match status" value="1"/>
</dbReference>
<organism evidence="1 2">
    <name type="scientific">Lysinibacillus piscis</name>
    <dbReference type="NCBI Taxonomy" id="2518931"/>
    <lineage>
        <taxon>Bacteria</taxon>
        <taxon>Bacillati</taxon>
        <taxon>Bacillota</taxon>
        <taxon>Bacilli</taxon>
        <taxon>Bacillales</taxon>
        <taxon>Bacillaceae</taxon>
        <taxon>Lysinibacillus</taxon>
    </lineage>
</organism>
<dbReference type="Gene3D" id="2.40.128.20">
    <property type="match status" value="1"/>
</dbReference>
<dbReference type="InterPro" id="IPR012674">
    <property type="entry name" value="Calycin"/>
</dbReference>
<evidence type="ECO:0000313" key="2">
    <source>
        <dbReference type="Proteomes" id="UP001065593"/>
    </source>
</evidence>
<keyword evidence="2" id="KW-1185">Reference proteome</keyword>
<dbReference type="Proteomes" id="UP001065593">
    <property type="component" value="Unassembled WGS sequence"/>
</dbReference>
<name>A0ABQ5NHX2_9BACI</name>